<dbReference type="EMBL" id="SDHX01000001">
    <property type="protein sequence ID" value="RXK56385.1"/>
    <property type="molecule type" value="Genomic_DNA"/>
</dbReference>
<keyword evidence="1" id="KW-0732">Signal</keyword>
<sequence>MRNIIPLLLASLLAACAVRADEKWITLFDGTGLDGWDQLGNANWNIADGIVQATAGKGFLVTKESFVDFELLVEFWVDEPANSGVFLRCEDRRVVTDANAYEVNIFDRRPEPRYGTGAIVGVAAVDPMPKAGGRWNTYEISARGNVLTVTLNGVRTVDAVHDTKHAAGPIALQYGSGLVKFRRVLLRRL</sequence>
<dbReference type="OrthoDB" id="184452at2"/>
<evidence type="ECO:0000259" key="2">
    <source>
        <dbReference type="Pfam" id="PF06439"/>
    </source>
</evidence>
<organism evidence="3 4">
    <name type="scientific">Oleiharenicola lentus</name>
    <dbReference type="NCBI Taxonomy" id="2508720"/>
    <lineage>
        <taxon>Bacteria</taxon>
        <taxon>Pseudomonadati</taxon>
        <taxon>Verrucomicrobiota</taxon>
        <taxon>Opitutia</taxon>
        <taxon>Opitutales</taxon>
        <taxon>Opitutaceae</taxon>
        <taxon>Oleiharenicola</taxon>
    </lineage>
</organism>
<name>A0A4Q1CBA9_9BACT</name>
<feature type="chain" id="PRO_5020874170" evidence="1">
    <location>
        <begin position="21"/>
        <end position="189"/>
    </location>
</feature>
<dbReference type="RefSeq" id="WP_129047754.1">
    <property type="nucleotide sequence ID" value="NZ_SDHX01000001.1"/>
</dbReference>
<dbReference type="GO" id="GO:0016787">
    <property type="term" value="F:hydrolase activity"/>
    <property type="evidence" value="ECO:0007669"/>
    <property type="project" value="InterPro"/>
</dbReference>
<feature type="signal peptide" evidence="1">
    <location>
        <begin position="1"/>
        <end position="20"/>
    </location>
</feature>
<feature type="domain" description="3-keto-alpha-glucoside-1,2-lyase/3-keto-2-hydroxy-glucal hydratase" evidence="2">
    <location>
        <begin position="23"/>
        <end position="185"/>
    </location>
</feature>
<dbReference type="AlphaFoldDB" id="A0A4Q1CBA9"/>
<dbReference type="Pfam" id="PF06439">
    <property type="entry name" value="3keto-disac_hyd"/>
    <property type="match status" value="1"/>
</dbReference>
<protein>
    <submittedName>
        <fullName evidence="3">DUF1080 domain-containing protein</fullName>
    </submittedName>
</protein>
<comment type="caution">
    <text evidence="3">The sequence shown here is derived from an EMBL/GenBank/DDBJ whole genome shotgun (WGS) entry which is preliminary data.</text>
</comment>
<dbReference type="PROSITE" id="PS51257">
    <property type="entry name" value="PROKAR_LIPOPROTEIN"/>
    <property type="match status" value="1"/>
</dbReference>
<dbReference type="InterPro" id="IPR010496">
    <property type="entry name" value="AL/BT2_dom"/>
</dbReference>
<evidence type="ECO:0000313" key="3">
    <source>
        <dbReference type="EMBL" id="RXK56385.1"/>
    </source>
</evidence>
<reference evidence="3 4" key="1">
    <citation type="submission" date="2019-01" db="EMBL/GenBank/DDBJ databases">
        <title>Lacunisphaera sp. strain TWA-58.</title>
        <authorList>
            <person name="Chen W.-M."/>
        </authorList>
    </citation>
    <scope>NUCLEOTIDE SEQUENCE [LARGE SCALE GENOMIC DNA]</scope>
    <source>
        <strain evidence="3 4">TWA-58</strain>
    </source>
</reference>
<keyword evidence="4" id="KW-1185">Reference proteome</keyword>
<evidence type="ECO:0000256" key="1">
    <source>
        <dbReference type="SAM" id="SignalP"/>
    </source>
</evidence>
<gene>
    <name evidence="3" type="ORF">ESB00_11100</name>
</gene>
<dbReference type="Proteomes" id="UP000290218">
    <property type="component" value="Unassembled WGS sequence"/>
</dbReference>
<evidence type="ECO:0000313" key="4">
    <source>
        <dbReference type="Proteomes" id="UP000290218"/>
    </source>
</evidence>
<accession>A0A4Q1CBA9</accession>
<dbReference type="Gene3D" id="2.60.120.560">
    <property type="entry name" value="Exo-inulinase, domain 1"/>
    <property type="match status" value="1"/>
</dbReference>
<proteinExistence type="predicted"/>